<gene>
    <name evidence="1" type="ORF">HNQ92_003609</name>
</gene>
<reference evidence="1 2" key="1">
    <citation type="submission" date="2020-08" db="EMBL/GenBank/DDBJ databases">
        <title>Genomic Encyclopedia of Type Strains, Phase IV (KMG-IV): sequencing the most valuable type-strain genomes for metagenomic binning, comparative biology and taxonomic classification.</title>
        <authorList>
            <person name="Goeker M."/>
        </authorList>
    </citation>
    <scope>NUCLEOTIDE SEQUENCE [LARGE SCALE GENOMIC DNA]</scope>
    <source>
        <strain evidence="1 2">DSM 105074</strain>
    </source>
</reference>
<dbReference type="Pfam" id="PF08814">
    <property type="entry name" value="XisH"/>
    <property type="match status" value="1"/>
</dbReference>
<dbReference type="AlphaFoldDB" id="A0A840TV46"/>
<dbReference type="Gene3D" id="3.40.1350.10">
    <property type="match status" value="1"/>
</dbReference>
<dbReference type="InterPro" id="IPR014919">
    <property type="entry name" value="XisH"/>
</dbReference>
<keyword evidence="2" id="KW-1185">Reference proteome</keyword>
<name>A0A840TV46_9BACT</name>
<dbReference type="EMBL" id="JACHGF010000005">
    <property type="protein sequence ID" value="MBB5285452.1"/>
    <property type="molecule type" value="Genomic_DNA"/>
</dbReference>
<evidence type="ECO:0000313" key="2">
    <source>
        <dbReference type="Proteomes" id="UP000557307"/>
    </source>
</evidence>
<dbReference type="SUPFAM" id="SSF52980">
    <property type="entry name" value="Restriction endonuclease-like"/>
    <property type="match status" value="1"/>
</dbReference>
<evidence type="ECO:0008006" key="3">
    <source>
        <dbReference type="Google" id="ProtNLM"/>
    </source>
</evidence>
<dbReference type="InterPro" id="IPR011335">
    <property type="entry name" value="Restrct_endonuc-II-like"/>
</dbReference>
<dbReference type="GO" id="GO:0003676">
    <property type="term" value="F:nucleic acid binding"/>
    <property type="evidence" value="ECO:0007669"/>
    <property type="project" value="InterPro"/>
</dbReference>
<dbReference type="Proteomes" id="UP000557307">
    <property type="component" value="Unassembled WGS sequence"/>
</dbReference>
<protein>
    <recommendedName>
        <fullName evidence="3">XisH protein</fullName>
    </recommendedName>
</protein>
<accession>A0A840TV46</accession>
<sequence>MPAKDFVHDFVKNALIKDGWEIMHDPYFLPLGKERSYVDLAAEKILIAEKDAHKIAVEIKSFGGKSDLVAFREALGEYLFYKAVLKDYEADRQLFLAVGKQIFEDFFEETAIRKIWQLYQVQIIVFDEKTEEILKWII</sequence>
<dbReference type="InterPro" id="IPR011856">
    <property type="entry name" value="tRNA_endonuc-like_dom_sf"/>
</dbReference>
<organism evidence="1 2">
    <name type="scientific">Rhabdobacter roseus</name>
    <dbReference type="NCBI Taxonomy" id="1655419"/>
    <lineage>
        <taxon>Bacteria</taxon>
        <taxon>Pseudomonadati</taxon>
        <taxon>Bacteroidota</taxon>
        <taxon>Cytophagia</taxon>
        <taxon>Cytophagales</taxon>
        <taxon>Cytophagaceae</taxon>
        <taxon>Rhabdobacter</taxon>
    </lineage>
</organism>
<dbReference type="RefSeq" id="WP_184175595.1">
    <property type="nucleotide sequence ID" value="NZ_JACHGF010000005.1"/>
</dbReference>
<comment type="caution">
    <text evidence="1">The sequence shown here is derived from an EMBL/GenBank/DDBJ whole genome shotgun (WGS) entry which is preliminary data.</text>
</comment>
<proteinExistence type="predicted"/>
<evidence type="ECO:0000313" key="1">
    <source>
        <dbReference type="EMBL" id="MBB5285452.1"/>
    </source>
</evidence>
<dbReference type="CDD" id="cd22366">
    <property type="entry name" value="XisH-like"/>
    <property type="match status" value="1"/>
</dbReference>